<name>A0ABR1FM00_AURAN</name>
<keyword evidence="2" id="KW-0812">Transmembrane</keyword>
<proteinExistence type="predicted"/>
<sequence length="131" mass="13166">MAPSWQWIAVVLLNTMNGPGYVTLPQAGRDAGPGVVVAVIGGFGLLAAFTSRRAIAVVAELEARRGAGGVGDFASMSRGIILCVQLADALELRATGVRCAVALRAPAAPRGPASTSAAAAPTSRGRARPSS</sequence>
<evidence type="ECO:0000256" key="1">
    <source>
        <dbReference type="SAM" id="MobiDB-lite"/>
    </source>
</evidence>
<evidence type="ECO:0000256" key="2">
    <source>
        <dbReference type="SAM" id="Phobius"/>
    </source>
</evidence>
<keyword evidence="2" id="KW-1133">Transmembrane helix</keyword>
<protein>
    <recommendedName>
        <fullName evidence="5">Amino acid transporter transmembrane domain-containing protein</fullName>
    </recommendedName>
</protein>
<gene>
    <name evidence="3" type="ORF">SO694_000382142</name>
</gene>
<feature type="transmembrane region" description="Helical" evidence="2">
    <location>
        <begin position="31"/>
        <end position="49"/>
    </location>
</feature>
<dbReference type="EMBL" id="JBBJCI010000363">
    <property type="protein sequence ID" value="KAK7233269.1"/>
    <property type="molecule type" value="Genomic_DNA"/>
</dbReference>
<keyword evidence="4" id="KW-1185">Reference proteome</keyword>
<feature type="region of interest" description="Disordered" evidence="1">
    <location>
        <begin position="107"/>
        <end position="131"/>
    </location>
</feature>
<comment type="caution">
    <text evidence="3">The sequence shown here is derived from an EMBL/GenBank/DDBJ whole genome shotgun (WGS) entry which is preliminary data.</text>
</comment>
<keyword evidence="2" id="KW-0472">Membrane</keyword>
<reference evidence="3 4" key="1">
    <citation type="submission" date="2024-03" db="EMBL/GenBank/DDBJ databases">
        <title>Aureococcus anophagefferens CCMP1851 and Kratosvirus quantuckense: Draft genome of a second virus-susceptible host strain in the model system.</title>
        <authorList>
            <person name="Chase E."/>
            <person name="Truchon A.R."/>
            <person name="Schepens W."/>
            <person name="Wilhelm S.W."/>
        </authorList>
    </citation>
    <scope>NUCLEOTIDE SEQUENCE [LARGE SCALE GENOMIC DNA]</scope>
    <source>
        <strain evidence="3 4">CCMP1851</strain>
    </source>
</reference>
<accession>A0ABR1FM00</accession>
<organism evidence="3 4">
    <name type="scientific">Aureococcus anophagefferens</name>
    <name type="common">Harmful bloom alga</name>
    <dbReference type="NCBI Taxonomy" id="44056"/>
    <lineage>
        <taxon>Eukaryota</taxon>
        <taxon>Sar</taxon>
        <taxon>Stramenopiles</taxon>
        <taxon>Ochrophyta</taxon>
        <taxon>Pelagophyceae</taxon>
        <taxon>Pelagomonadales</taxon>
        <taxon>Pelagomonadaceae</taxon>
        <taxon>Aureococcus</taxon>
    </lineage>
</organism>
<dbReference type="Proteomes" id="UP001363151">
    <property type="component" value="Unassembled WGS sequence"/>
</dbReference>
<evidence type="ECO:0008006" key="5">
    <source>
        <dbReference type="Google" id="ProtNLM"/>
    </source>
</evidence>
<evidence type="ECO:0000313" key="4">
    <source>
        <dbReference type="Proteomes" id="UP001363151"/>
    </source>
</evidence>
<evidence type="ECO:0000313" key="3">
    <source>
        <dbReference type="EMBL" id="KAK7233269.1"/>
    </source>
</evidence>